<name>A0AAD5WM91_PARTN</name>
<dbReference type="PANTHER" id="PTHR11361:SF20">
    <property type="entry name" value="MUTS PROTEIN HOMOLOG 5"/>
    <property type="match status" value="1"/>
</dbReference>
<comment type="similarity">
    <text evidence="1">Belongs to the DNA mismatch repair MutS family.</text>
</comment>
<dbReference type="GO" id="GO:0051026">
    <property type="term" value="P:chiasma assembly"/>
    <property type="evidence" value="ECO:0007669"/>
    <property type="project" value="TreeGrafter"/>
</dbReference>
<evidence type="ECO:0000256" key="2">
    <source>
        <dbReference type="ARBA" id="ARBA00022741"/>
    </source>
</evidence>
<dbReference type="Gene3D" id="3.40.50.300">
    <property type="entry name" value="P-loop containing nucleotide triphosphate hydrolases"/>
    <property type="match status" value="1"/>
</dbReference>
<evidence type="ECO:0000256" key="3">
    <source>
        <dbReference type="ARBA" id="ARBA00022840"/>
    </source>
</evidence>
<feature type="compositionally biased region" description="Basic and acidic residues" evidence="5">
    <location>
        <begin position="163"/>
        <end position="182"/>
    </location>
</feature>
<dbReference type="EMBL" id="JAHQIW010007462">
    <property type="protein sequence ID" value="KAJ1374483.1"/>
    <property type="molecule type" value="Genomic_DNA"/>
</dbReference>
<dbReference type="GO" id="GO:0005524">
    <property type="term" value="F:ATP binding"/>
    <property type="evidence" value="ECO:0007669"/>
    <property type="project" value="UniProtKB-KW"/>
</dbReference>
<dbReference type="GO" id="GO:0030983">
    <property type="term" value="F:mismatched DNA binding"/>
    <property type="evidence" value="ECO:0007669"/>
    <property type="project" value="InterPro"/>
</dbReference>
<dbReference type="GO" id="GO:0005634">
    <property type="term" value="C:nucleus"/>
    <property type="evidence" value="ECO:0007669"/>
    <property type="project" value="TreeGrafter"/>
</dbReference>
<evidence type="ECO:0000313" key="8">
    <source>
        <dbReference type="Proteomes" id="UP001196413"/>
    </source>
</evidence>
<comment type="caution">
    <text evidence="7">The sequence shown here is derived from an EMBL/GenBank/DDBJ whole genome shotgun (WGS) entry which is preliminary data.</text>
</comment>
<keyword evidence="8" id="KW-1185">Reference proteome</keyword>
<dbReference type="InterPro" id="IPR027417">
    <property type="entry name" value="P-loop_NTPase"/>
</dbReference>
<feature type="domain" description="DNA mismatch repair proteins mutS family" evidence="6">
    <location>
        <begin position="1"/>
        <end position="99"/>
    </location>
</feature>
<dbReference type="GO" id="GO:0140664">
    <property type="term" value="F:ATP-dependent DNA damage sensor activity"/>
    <property type="evidence" value="ECO:0007669"/>
    <property type="project" value="InterPro"/>
</dbReference>
<dbReference type="GO" id="GO:0006298">
    <property type="term" value="P:mismatch repair"/>
    <property type="evidence" value="ECO:0007669"/>
    <property type="project" value="InterPro"/>
</dbReference>
<dbReference type="PANTHER" id="PTHR11361">
    <property type="entry name" value="DNA MISMATCH REPAIR PROTEIN MUTS FAMILY MEMBER"/>
    <property type="match status" value="1"/>
</dbReference>
<dbReference type="InterPro" id="IPR000432">
    <property type="entry name" value="DNA_mismatch_repair_MutS_C"/>
</dbReference>
<dbReference type="AlphaFoldDB" id="A0AAD5WM91"/>
<organism evidence="7 8">
    <name type="scientific">Parelaphostrongylus tenuis</name>
    <name type="common">Meningeal worm</name>
    <dbReference type="NCBI Taxonomy" id="148309"/>
    <lineage>
        <taxon>Eukaryota</taxon>
        <taxon>Metazoa</taxon>
        <taxon>Ecdysozoa</taxon>
        <taxon>Nematoda</taxon>
        <taxon>Chromadorea</taxon>
        <taxon>Rhabditida</taxon>
        <taxon>Rhabditina</taxon>
        <taxon>Rhabditomorpha</taxon>
        <taxon>Strongyloidea</taxon>
        <taxon>Metastrongylidae</taxon>
        <taxon>Parelaphostrongylus</taxon>
    </lineage>
</organism>
<keyword evidence="2" id="KW-0547">Nucleotide-binding</keyword>
<feature type="compositionally biased region" description="Polar residues" evidence="5">
    <location>
        <begin position="199"/>
        <end position="228"/>
    </location>
</feature>
<gene>
    <name evidence="7" type="primary">MSH5</name>
    <name evidence="7" type="ORF">KIN20_037178</name>
</gene>
<evidence type="ECO:0000256" key="1">
    <source>
        <dbReference type="ARBA" id="ARBA00006271"/>
    </source>
</evidence>
<evidence type="ECO:0000256" key="5">
    <source>
        <dbReference type="SAM" id="MobiDB-lite"/>
    </source>
</evidence>
<proteinExistence type="inferred from homology"/>
<accession>A0AAD5WM91</accession>
<reference evidence="7" key="1">
    <citation type="submission" date="2021-06" db="EMBL/GenBank/DDBJ databases">
        <title>Parelaphostrongylus tenuis whole genome reference sequence.</title>
        <authorList>
            <person name="Garwood T.J."/>
            <person name="Larsen P.A."/>
            <person name="Fountain-Jones N.M."/>
            <person name="Garbe J.R."/>
            <person name="Macchietto M.G."/>
            <person name="Kania S.A."/>
            <person name="Gerhold R.W."/>
            <person name="Richards J.E."/>
            <person name="Wolf T.M."/>
        </authorList>
    </citation>
    <scope>NUCLEOTIDE SEQUENCE</scope>
    <source>
        <strain evidence="7">MNPRO001-30</strain>
        <tissue evidence="7">Meninges</tissue>
    </source>
</reference>
<evidence type="ECO:0000256" key="4">
    <source>
        <dbReference type="ARBA" id="ARBA00023125"/>
    </source>
</evidence>
<sequence>MTEVGLSLLASSLSYWASKGPSGCPHIFVASHFHAISKLLPDDCDVLSYHTLEVLRRGAELDFQFRLVEGLVDSSFAAYVAAKMGVPSEVVNRANQIYEHVRSGHTISEITIDYEGEQANRRLYQSFMEILNEFETWDLDSDPYGFLELAEKALYEPTCSNEHTSDRTKAQESEDQSQHSDGDAAEEISSSTDHHDNHISSQQCVDKNSSQEGSMQLEESTTSLTSALRSGKKANRSNLSVSFALDTESNMNVSGSGGNKALIESGCKEEKINRFVIADSDDDLSLDEAPHAMISPSEKCNTNSVHHSNSVVSMPLKRPVLELSSTEVTVPKRIRSL</sequence>
<dbReference type="Proteomes" id="UP001196413">
    <property type="component" value="Unassembled WGS sequence"/>
</dbReference>
<evidence type="ECO:0000313" key="7">
    <source>
        <dbReference type="EMBL" id="KAJ1374483.1"/>
    </source>
</evidence>
<keyword evidence="3" id="KW-0067">ATP-binding</keyword>
<evidence type="ECO:0000259" key="6">
    <source>
        <dbReference type="SMART" id="SM00534"/>
    </source>
</evidence>
<keyword evidence="4" id="KW-0238">DNA-binding</keyword>
<dbReference type="SMART" id="SM00534">
    <property type="entry name" value="MUTSac"/>
    <property type="match status" value="1"/>
</dbReference>
<protein>
    <submittedName>
        <fullName evidence="7">MutS protein msh5</fullName>
    </submittedName>
</protein>
<feature type="region of interest" description="Disordered" evidence="5">
    <location>
        <begin position="159"/>
        <end position="231"/>
    </location>
</feature>
<dbReference type="InterPro" id="IPR045076">
    <property type="entry name" value="MutS"/>
</dbReference>